<accession>A0A843XJL3</accession>
<keyword evidence="4" id="KW-1185">Reference proteome</keyword>
<evidence type="ECO:0000313" key="4">
    <source>
        <dbReference type="Proteomes" id="UP000652761"/>
    </source>
</evidence>
<evidence type="ECO:0000256" key="1">
    <source>
        <dbReference type="SAM" id="MobiDB-lite"/>
    </source>
</evidence>
<dbReference type="AlphaFoldDB" id="A0A843XJL3"/>
<dbReference type="Proteomes" id="UP000652761">
    <property type="component" value="Unassembled WGS sequence"/>
</dbReference>
<dbReference type="InterPro" id="IPR025322">
    <property type="entry name" value="PADRE_dom"/>
</dbReference>
<feature type="region of interest" description="Disordered" evidence="1">
    <location>
        <begin position="227"/>
        <end position="300"/>
    </location>
</feature>
<reference evidence="3" key="1">
    <citation type="submission" date="2017-07" db="EMBL/GenBank/DDBJ databases">
        <title>Taro Niue Genome Assembly and Annotation.</title>
        <authorList>
            <person name="Atibalentja N."/>
            <person name="Keating K."/>
            <person name="Fields C.J."/>
        </authorList>
    </citation>
    <scope>NUCLEOTIDE SEQUENCE</scope>
    <source>
        <strain evidence="3">Niue_2</strain>
        <tissue evidence="3">Leaf</tissue>
    </source>
</reference>
<organism evidence="3 4">
    <name type="scientific">Colocasia esculenta</name>
    <name type="common">Wild taro</name>
    <name type="synonym">Arum esculentum</name>
    <dbReference type="NCBI Taxonomy" id="4460"/>
    <lineage>
        <taxon>Eukaryota</taxon>
        <taxon>Viridiplantae</taxon>
        <taxon>Streptophyta</taxon>
        <taxon>Embryophyta</taxon>
        <taxon>Tracheophyta</taxon>
        <taxon>Spermatophyta</taxon>
        <taxon>Magnoliopsida</taxon>
        <taxon>Liliopsida</taxon>
        <taxon>Araceae</taxon>
        <taxon>Aroideae</taxon>
        <taxon>Colocasieae</taxon>
        <taxon>Colocasia</taxon>
    </lineage>
</organism>
<evidence type="ECO:0000313" key="3">
    <source>
        <dbReference type="EMBL" id="MQM19412.1"/>
    </source>
</evidence>
<sequence>MGIKLLILQMIPWCFPMMGNTSGCHQAHQHVAPSSPKVATAGDDKASKHLVKLIMADGTVEVYNRPVSAAELMMSHPMHFVCRSDAFTIGQRIPALEEGEQLQPGHAYFLLPAHFFQSVLSFVTLASAIALLQQRPFDVHKTPSGSLQIRLSDEVVGKAEEAQEGEGGGRWEGGGRVCTTAALEKDYRQLVAESRARQWKPKLETIKESGRGRGRLVAVGGAAAALGDIGRRRKKGHQKQRRQQQEEEEQLQQKQQEQRGKQQRRPQQKAEDHKVSTVSHLLGSPHPLRSKGKKVVACDL</sequence>
<feature type="chain" id="PRO_5032344987" description="DUF4228 domain-containing protein" evidence="2">
    <location>
        <begin position="17"/>
        <end position="300"/>
    </location>
</feature>
<dbReference type="EMBL" id="NMUH01008900">
    <property type="protein sequence ID" value="MQM19412.1"/>
    <property type="molecule type" value="Genomic_DNA"/>
</dbReference>
<dbReference type="OrthoDB" id="652082at2759"/>
<gene>
    <name evidence="3" type="ORF">Taro_052416</name>
</gene>
<proteinExistence type="predicted"/>
<dbReference type="Pfam" id="PF14009">
    <property type="entry name" value="PADRE"/>
    <property type="match status" value="1"/>
</dbReference>
<keyword evidence="2" id="KW-0732">Signal</keyword>
<evidence type="ECO:0000256" key="2">
    <source>
        <dbReference type="SAM" id="SignalP"/>
    </source>
</evidence>
<dbReference type="PANTHER" id="PTHR33052">
    <property type="entry name" value="DUF4228 DOMAIN PROTEIN-RELATED"/>
    <property type="match status" value="1"/>
</dbReference>
<evidence type="ECO:0008006" key="5">
    <source>
        <dbReference type="Google" id="ProtNLM"/>
    </source>
</evidence>
<protein>
    <recommendedName>
        <fullName evidence="5">DUF4228 domain-containing protein</fullName>
    </recommendedName>
</protein>
<feature type="signal peptide" evidence="2">
    <location>
        <begin position="1"/>
        <end position="16"/>
    </location>
</feature>
<name>A0A843XJL3_COLES</name>
<comment type="caution">
    <text evidence="3">The sequence shown here is derived from an EMBL/GenBank/DDBJ whole genome shotgun (WGS) entry which is preliminary data.</text>
</comment>
<feature type="compositionally biased region" description="Basic residues" evidence="1">
    <location>
        <begin position="231"/>
        <end position="242"/>
    </location>
</feature>